<dbReference type="Pfam" id="PF05742">
    <property type="entry name" value="TANGO2"/>
    <property type="match status" value="1"/>
</dbReference>
<dbReference type="GO" id="GO:0007030">
    <property type="term" value="P:Golgi organization"/>
    <property type="evidence" value="ECO:0007669"/>
    <property type="project" value="TreeGrafter"/>
</dbReference>
<dbReference type="InterPro" id="IPR008551">
    <property type="entry name" value="TANGO2"/>
</dbReference>
<dbReference type="PANTHER" id="PTHR17985">
    <property type="entry name" value="SER/THR-RICH PROTEIN T10 IN DGCR REGION"/>
    <property type="match status" value="1"/>
</dbReference>
<keyword evidence="2" id="KW-1185">Reference proteome</keyword>
<protein>
    <submittedName>
        <fullName evidence="1">Uncharacterized protein</fullName>
    </submittedName>
</protein>
<dbReference type="EMBL" id="JAFNEN010000210">
    <property type="protein sequence ID" value="KAG8189611.1"/>
    <property type="molecule type" value="Genomic_DNA"/>
</dbReference>
<proteinExistence type="predicted"/>
<dbReference type="AlphaFoldDB" id="A0AAV6V167"/>
<organism evidence="1 2">
    <name type="scientific">Oedothorax gibbosus</name>
    <dbReference type="NCBI Taxonomy" id="931172"/>
    <lineage>
        <taxon>Eukaryota</taxon>
        <taxon>Metazoa</taxon>
        <taxon>Ecdysozoa</taxon>
        <taxon>Arthropoda</taxon>
        <taxon>Chelicerata</taxon>
        <taxon>Arachnida</taxon>
        <taxon>Araneae</taxon>
        <taxon>Araneomorphae</taxon>
        <taxon>Entelegynae</taxon>
        <taxon>Araneoidea</taxon>
        <taxon>Linyphiidae</taxon>
        <taxon>Erigoninae</taxon>
        <taxon>Oedothorax</taxon>
    </lineage>
</organism>
<reference evidence="1 2" key="1">
    <citation type="journal article" date="2022" name="Nat. Ecol. Evol.">
        <title>A masculinizing supergene underlies an exaggerated male reproductive morph in a spider.</title>
        <authorList>
            <person name="Hendrickx F."/>
            <person name="De Corte Z."/>
            <person name="Sonet G."/>
            <person name="Van Belleghem S.M."/>
            <person name="Kostlbacher S."/>
            <person name="Vangestel C."/>
        </authorList>
    </citation>
    <scope>NUCLEOTIDE SEQUENCE [LARGE SCALE GENOMIC DNA]</scope>
    <source>
        <strain evidence="1">W744_W776</strain>
    </source>
</reference>
<dbReference type="GO" id="GO:0005794">
    <property type="term" value="C:Golgi apparatus"/>
    <property type="evidence" value="ECO:0007669"/>
    <property type="project" value="TreeGrafter"/>
</dbReference>
<dbReference type="GO" id="GO:0009306">
    <property type="term" value="P:protein secretion"/>
    <property type="evidence" value="ECO:0007669"/>
    <property type="project" value="TreeGrafter"/>
</dbReference>
<accession>A0AAV6V167</accession>
<dbReference type="Proteomes" id="UP000827092">
    <property type="component" value="Unassembled WGS sequence"/>
</dbReference>
<evidence type="ECO:0000313" key="1">
    <source>
        <dbReference type="EMBL" id="KAG8189611.1"/>
    </source>
</evidence>
<dbReference type="PANTHER" id="PTHR17985:SF8">
    <property type="entry name" value="TRANSPORT AND GOLGI ORGANIZATION PROTEIN 2 HOMOLOG"/>
    <property type="match status" value="1"/>
</dbReference>
<evidence type="ECO:0000313" key="2">
    <source>
        <dbReference type="Proteomes" id="UP000827092"/>
    </source>
</evidence>
<name>A0AAV6V167_9ARAC</name>
<sequence>MCLLLFYVNPDAGPDDIYLVLVSVRDEIFDRPTKLAEFWKEHPHVIGGTDQEPGKEGGTWLAMSKSGKIGVLLNILQPDDDILPDKKGRGFLAADYVVQEANYIEYLKNLSTEGKNYNEFLLVTMDYSSLKAPKIACYTNSSPSVPLVLGPGFHAFGNSITPNNPWPKVSKAKEDFCKVVQRFPTISTKTELVKELLQLLRNPTRYPPDENMKIQGRTKSIEFLDKLCAIFVNIPESNYGSRCHTVILVDGARNVDYYESSRPENLTPESVQEWETNHHTFKLLENLS</sequence>
<gene>
    <name evidence="1" type="ORF">JTE90_018967</name>
</gene>
<comment type="caution">
    <text evidence="1">The sequence shown here is derived from an EMBL/GenBank/DDBJ whole genome shotgun (WGS) entry which is preliminary data.</text>
</comment>